<organism evidence="7 8">
    <name type="scientific">[Torrubiella] hemipterigena</name>
    <dbReference type="NCBI Taxonomy" id="1531966"/>
    <lineage>
        <taxon>Eukaryota</taxon>
        <taxon>Fungi</taxon>
        <taxon>Dikarya</taxon>
        <taxon>Ascomycota</taxon>
        <taxon>Pezizomycotina</taxon>
        <taxon>Sordariomycetes</taxon>
        <taxon>Hypocreomycetidae</taxon>
        <taxon>Hypocreales</taxon>
        <taxon>Clavicipitaceae</taxon>
        <taxon>Clavicipitaceae incertae sedis</taxon>
        <taxon>'Torrubiella' clade</taxon>
    </lineage>
</organism>
<keyword evidence="8" id="KW-1185">Reference proteome</keyword>
<proteinExistence type="predicted"/>
<evidence type="ECO:0000256" key="3">
    <source>
        <dbReference type="ARBA" id="ARBA00022989"/>
    </source>
</evidence>
<keyword evidence="2 5" id="KW-0812">Transmembrane</keyword>
<dbReference type="OrthoDB" id="6354873at2759"/>
<dbReference type="Pfam" id="PF04116">
    <property type="entry name" value="FA_hydroxylase"/>
    <property type="match status" value="1"/>
</dbReference>
<dbReference type="GO" id="GO:0005506">
    <property type="term" value="F:iron ion binding"/>
    <property type="evidence" value="ECO:0007669"/>
    <property type="project" value="InterPro"/>
</dbReference>
<evidence type="ECO:0000259" key="6">
    <source>
        <dbReference type="Pfam" id="PF04116"/>
    </source>
</evidence>
<dbReference type="GO" id="GO:0016020">
    <property type="term" value="C:membrane"/>
    <property type="evidence" value="ECO:0007669"/>
    <property type="project" value="UniProtKB-SubCell"/>
</dbReference>
<dbReference type="Proteomes" id="UP000039046">
    <property type="component" value="Unassembled WGS sequence"/>
</dbReference>
<evidence type="ECO:0000256" key="4">
    <source>
        <dbReference type="ARBA" id="ARBA00023136"/>
    </source>
</evidence>
<dbReference type="InterPro" id="IPR006694">
    <property type="entry name" value="Fatty_acid_hydroxylase"/>
</dbReference>
<dbReference type="AlphaFoldDB" id="A0A0A1T1D7"/>
<dbReference type="PANTHER" id="PTHR11863">
    <property type="entry name" value="STEROL DESATURASE"/>
    <property type="match status" value="1"/>
</dbReference>
<dbReference type="GO" id="GO:0000248">
    <property type="term" value="F:C-5 sterol desaturase activity"/>
    <property type="evidence" value="ECO:0007669"/>
    <property type="project" value="EnsemblFungi"/>
</dbReference>
<dbReference type="GO" id="GO:0005788">
    <property type="term" value="C:endoplasmic reticulum lumen"/>
    <property type="evidence" value="ECO:0007669"/>
    <property type="project" value="EnsemblFungi"/>
</dbReference>
<keyword evidence="4 5" id="KW-0472">Membrane</keyword>
<dbReference type="EMBL" id="CDHN01000002">
    <property type="protein sequence ID" value="CEJ87644.1"/>
    <property type="molecule type" value="Genomic_DNA"/>
</dbReference>
<sequence length="346" mass="40920">MDIVLELTDTFITDYVYAYFFPIRPAPYDYPKMSSNSTAQTLSDWTYTPATKFLHVEPSKAAYLSSMSRDDPIRQLVTLYFITWIFGLLVYFVFATLSYYLIFDRRTLNHPKFIKNQIWLEIVQANKSMPFMALCTAPLFLIEVRGYGKLYDTTEEGPGLWYNFLQFPLFLVFTDFWIYWIHRYLHHPLVYKHLHKPHHKWIMPTPYASHAFHPLDGFAQSIPYHVFPFIFPLQKVAYVVLFVFVNFWSILIHDGEYLTNNPIVNGAACHSLHHSRFEVNYGQFFTAFDRLGGTYRQPEAWMFEKEKKMSQAKWKTESAQVDNLVKEVEGSDERTYGDEKTMKKNN</sequence>
<feature type="domain" description="Fatty acid hydroxylase" evidence="6">
    <location>
        <begin position="168"/>
        <end position="294"/>
    </location>
</feature>
<dbReference type="InterPro" id="IPR050307">
    <property type="entry name" value="Sterol_Desaturase_Related"/>
</dbReference>
<feature type="transmembrane region" description="Helical" evidence="5">
    <location>
        <begin position="160"/>
        <end position="181"/>
    </location>
</feature>
<evidence type="ECO:0000256" key="2">
    <source>
        <dbReference type="ARBA" id="ARBA00022692"/>
    </source>
</evidence>
<gene>
    <name evidence="7" type="ORF">VHEMI04472</name>
</gene>
<feature type="transmembrane region" description="Helical" evidence="5">
    <location>
        <begin position="236"/>
        <end position="253"/>
    </location>
</feature>
<dbReference type="STRING" id="1531966.A0A0A1T1D7"/>
<dbReference type="HOGENOM" id="CLU_047036_3_0_1"/>
<evidence type="ECO:0000313" key="7">
    <source>
        <dbReference type="EMBL" id="CEJ87644.1"/>
    </source>
</evidence>
<feature type="transmembrane region" description="Helical" evidence="5">
    <location>
        <begin position="77"/>
        <end position="102"/>
    </location>
</feature>
<dbReference type="GO" id="GO:0006696">
    <property type="term" value="P:ergosterol biosynthetic process"/>
    <property type="evidence" value="ECO:0007669"/>
    <property type="project" value="EnsemblFungi"/>
</dbReference>
<reference evidence="7 8" key="1">
    <citation type="journal article" date="2015" name="Genome Announc.">
        <title>Draft Genome Sequence and Gene Annotation of the Entomopathogenic Fungus Verticillium hemipterigenum.</title>
        <authorList>
            <person name="Horn F."/>
            <person name="Habel A."/>
            <person name="Scharf D.H."/>
            <person name="Dworschak J."/>
            <person name="Brakhage A.A."/>
            <person name="Guthke R."/>
            <person name="Hertweck C."/>
            <person name="Linde J."/>
        </authorList>
    </citation>
    <scope>NUCLEOTIDE SEQUENCE [LARGE SCALE GENOMIC DNA]</scope>
</reference>
<protein>
    <submittedName>
        <fullName evidence="7">Putative C-5 sterol desaturase</fullName>
    </submittedName>
</protein>
<name>A0A0A1T1D7_9HYPO</name>
<evidence type="ECO:0000256" key="5">
    <source>
        <dbReference type="SAM" id="Phobius"/>
    </source>
</evidence>
<comment type="subcellular location">
    <subcellularLocation>
        <location evidence="1">Membrane</location>
    </subcellularLocation>
</comment>
<keyword evidence="3 5" id="KW-1133">Transmembrane helix</keyword>
<evidence type="ECO:0000256" key="1">
    <source>
        <dbReference type="ARBA" id="ARBA00004370"/>
    </source>
</evidence>
<evidence type="ECO:0000313" key="8">
    <source>
        <dbReference type="Proteomes" id="UP000039046"/>
    </source>
</evidence>
<accession>A0A0A1T1D7</accession>